<gene>
    <name evidence="5" type="ORF">PITG_00319</name>
</gene>
<evidence type="ECO:0000259" key="4">
    <source>
        <dbReference type="PROSITE" id="PS50600"/>
    </source>
</evidence>
<keyword evidence="2" id="KW-0645">Protease</keyword>
<dbReference type="InParanoid" id="D0MQH9"/>
<dbReference type="InterPro" id="IPR038765">
    <property type="entry name" value="Papain-like_cys_pep_sf"/>
</dbReference>
<dbReference type="EMBL" id="DS028118">
    <property type="protein sequence ID" value="EEY57748.1"/>
    <property type="molecule type" value="Genomic_DNA"/>
</dbReference>
<reference evidence="6" key="1">
    <citation type="journal article" date="2009" name="Nature">
        <title>Genome sequence and analysis of the Irish potato famine pathogen Phytophthora infestans.</title>
        <authorList>
            <consortium name="The Broad Institute Genome Sequencing Platform"/>
            <person name="Haas B.J."/>
            <person name="Kamoun S."/>
            <person name="Zody M.C."/>
            <person name="Jiang R.H."/>
            <person name="Handsaker R.E."/>
            <person name="Cano L.M."/>
            <person name="Grabherr M."/>
            <person name="Kodira C.D."/>
            <person name="Raffaele S."/>
            <person name="Torto-Alalibo T."/>
            <person name="Bozkurt T.O."/>
            <person name="Ah-Fong A.M."/>
            <person name="Alvarado L."/>
            <person name="Anderson V.L."/>
            <person name="Armstrong M.R."/>
            <person name="Avrova A."/>
            <person name="Baxter L."/>
            <person name="Beynon J."/>
            <person name="Boevink P.C."/>
            <person name="Bollmann S.R."/>
            <person name="Bos J.I."/>
            <person name="Bulone V."/>
            <person name="Cai G."/>
            <person name="Cakir C."/>
            <person name="Carrington J.C."/>
            <person name="Chawner M."/>
            <person name="Conti L."/>
            <person name="Costanzo S."/>
            <person name="Ewan R."/>
            <person name="Fahlgren N."/>
            <person name="Fischbach M.A."/>
            <person name="Fugelstad J."/>
            <person name="Gilroy E.M."/>
            <person name="Gnerre S."/>
            <person name="Green P.J."/>
            <person name="Grenville-Briggs L.J."/>
            <person name="Griffith J."/>
            <person name="Grunwald N.J."/>
            <person name="Horn K."/>
            <person name="Horner N.R."/>
            <person name="Hu C.H."/>
            <person name="Huitema E."/>
            <person name="Jeong D.H."/>
            <person name="Jones A.M."/>
            <person name="Jones J.D."/>
            <person name="Jones R.W."/>
            <person name="Karlsson E.K."/>
            <person name="Kunjeti S.G."/>
            <person name="Lamour K."/>
            <person name="Liu Z."/>
            <person name="Ma L."/>
            <person name="Maclean D."/>
            <person name="Chibucos M.C."/>
            <person name="McDonald H."/>
            <person name="McWalters J."/>
            <person name="Meijer H.J."/>
            <person name="Morgan W."/>
            <person name="Morris P.F."/>
            <person name="Munro C.A."/>
            <person name="O'Neill K."/>
            <person name="Ospina-Giraldo M."/>
            <person name="Pinzon A."/>
            <person name="Pritchard L."/>
            <person name="Ramsahoye B."/>
            <person name="Ren Q."/>
            <person name="Restrepo S."/>
            <person name="Roy S."/>
            <person name="Sadanandom A."/>
            <person name="Savidor A."/>
            <person name="Schornack S."/>
            <person name="Schwartz D.C."/>
            <person name="Schumann U.D."/>
            <person name="Schwessinger B."/>
            <person name="Seyer L."/>
            <person name="Sharpe T."/>
            <person name="Silvar C."/>
            <person name="Song J."/>
            <person name="Studholme D.J."/>
            <person name="Sykes S."/>
            <person name="Thines M."/>
            <person name="van de Vondervoort P.J."/>
            <person name="Phuntumart V."/>
            <person name="Wawra S."/>
            <person name="Weide R."/>
            <person name="Win J."/>
            <person name="Young C."/>
            <person name="Zhou S."/>
            <person name="Fry W."/>
            <person name="Meyers B.C."/>
            <person name="van West P."/>
            <person name="Ristaino J."/>
            <person name="Govers F."/>
            <person name="Birch P.R."/>
            <person name="Whisson S.C."/>
            <person name="Judelson H.S."/>
            <person name="Nusbaum C."/>
        </authorList>
    </citation>
    <scope>NUCLEOTIDE SEQUENCE [LARGE SCALE GENOMIC DNA]</scope>
    <source>
        <strain evidence="6">T30-4</strain>
    </source>
</reference>
<dbReference type="SUPFAM" id="SSF54001">
    <property type="entry name" value="Cysteine proteinases"/>
    <property type="match status" value="1"/>
</dbReference>
<dbReference type="InterPro" id="IPR003653">
    <property type="entry name" value="Peptidase_C48_C"/>
</dbReference>
<dbReference type="Gene3D" id="3.40.395.10">
    <property type="entry name" value="Adenoviral Proteinase, Chain A"/>
    <property type="match status" value="1"/>
</dbReference>
<dbReference type="OrthoDB" id="102527at2759"/>
<dbReference type="GO" id="GO:0008234">
    <property type="term" value="F:cysteine-type peptidase activity"/>
    <property type="evidence" value="ECO:0007669"/>
    <property type="project" value="InterPro"/>
</dbReference>
<proteinExistence type="inferred from homology"/>
<dbReference type="GeneID" id="9477065"/>
<comment type="similarity">
    <text evidence="1">Belongs to the peptidase C48 family.</text>
</comment>
<keyword evidence="3" id="KW-0378">Hydrolase</keyword>
<dbReference type="OMA" id="CARSECW"/>
<accession>D0MQH9</accession>
<dbReference type="KEGG" id="pif:PITG_00319"/>
<dbReference type="Proteomes" id="UP000006643">
    <property type="component" value="Unassembled WGS sequence"/>
</dbReference>
<sequence length="233" mass="26917">MAMSFIWSLVHACREGMLCYSWLMSKVDEQFLNEGACALAKRMVDAWPFERLPGFGEGFDLDWTHLYCARSECWYHDSLINALMMTLAENFKNNTTLFLPPLYTPAPSKCKRIPPRTLSLVAAADKDLVFMPLNINGKHWVCLVLDRPRTTIYCYDSFDKRSNQIMLAELAEEIGRKALSDSDNCGLFIILHFWRRFVKEMGSDYTTVGLLRRRWDVLRTVVDFSDASKGEQD</sequence>
<organism evidence="5 6">
    <name type="scientific">Phytophthora infestans (strain T30-4)</name>
    <name type="common">Potato late blight agent</name>
    <dbReference type="NCBI Taxonomy" id="403677"/>
    <lineage>
        <taxon>Eukaryota</taxon>
        <taxon>Sar</taxon>
        <taxon>Stramenopiles</taxon>
        <taxon>Oomycota</taxon>
        <taxon>Peronosporomycetes</taxon>
        <taxon>Peronosporales</taxon>
        <taxon>Peronosporaceae</taxon>
        <taxon>Phytophthora</taxon>
    </lineage>
</organism>
<feature type="domain" description="Ubiquitin-like protease family profile" evidence="4">
    <location>
        <begin position="22"/>
        <end position="196"/>
    </location>
</feature>
<dbReference type="eggNOG" id="ENOG502RGMN">
    <property type="taxonomic scope" value="Eukaryota"/>
</dbReference>
<dbReference type="PROSITE" id="PS50600">
    <property type="entry name" value="ULP_PROTEASE"/>
    <property type="match status" value="1"/>
</dbReference>
<dbReference type="HOGENOM" id="CLU_082574_1_0_1"/>
<keyword evidence="6" id="KW-1185">Reference proteome</keyword>
<name>D0MQH9_PHYIT</name>
<dbReference type="RefSeq" id="XP_002908934.1">
    <property type="nucleotide sequence ID" value="XM_002908888.1"/>
</dbReference>
<dbReference type="AlphaFoldDB" id="D0MQH9"/>
<dbReference type="VEuPathDB" id="FungiDB:PITG_00319"/>
<dbReference type="GO" id="GO:0006508">
    <property type="term" value="P:proteolysis"/>
    <property type="evidence" value="ECO:0007669"/>
    <property type="project" value="UniProtKB-KW"/>
</dbReference>
<evidence type="ECO:0000256" key="1">
    <source>
        <dbReference type="ARBA" id="ARBA00005234"/>
    </source>
</evidence>
<evidence type="ECO:0000313" key="6">
    <source>
        <dbReference type="Proteomes" id="UP000006643"/>
    </source>
</evidence>
<dbReference type="Pfam" id="PF02902">
    <property type="entry name" value="Peptidase_C48"/>
    <property type="match status" value="1"/>
</dbReference>
<evidence type="ECO:0000256" key="2">
    <source>
        <dbReference type="ARBA" id="ARBA00022670"/>
    </source>
</evidence>
<protein>
    <recommendedName>
        <fullName evidence="4">Ubiquitin-like protease family profile domain-containing protein</fullName>
    </recommendedName>
</protein>
<evidence type="ECO:0000256" key="3">
    <source>
        <dbReference type="ARBA" id="ARBA00022801"/>
    </source>
</evidence>
<dbReference type="STRING" id="403677.D0MQH9"/>
<evidence type="ECO:0000313" key="5">
    <source>
        <dbReference type="EMBL" id="EEY57748.1"/>
    </source>
</evidence>